<sequence length="97" mass="10428">MALIARILRQRTPAHLARIVRPQHHRMACVLYSVDPHTGGARFELAGRGEAGQLVRATGSHVTYGTEADGVRVQWTLGLIPVNVSHGGAMVPTLARA</sequence>
<dbReference type="EMBL" id="KT001913">
    <property type="protein sequence ID" value="AKU43526.1"/>
    <property type="molecule type" value="Genomic_DNA"/>
</dbReference>
<accession>A0A0K1LLZ6</accession>
<keyword evidence="3" id="KW-1185">Reference proteome</keyword>
<evidence type="ECO:0000313" key="1">
    <source>
        <dbReference type="EMBL" id="AKU43411.1"/>
    </source>
</evidence>
<reference evidence="2 3" key="1">
    <citation type="journal article" date="2015" name="Genome Announc.">
        <title>Complete Genome Sequence of Caulobacter crescentus Siphophage Sansa.</title>
        <authorList>
            <person name="Vara L."/>
            <person name="Kane A.A."/>
            <person name="Cahill J.L."/>
            <person name="Rasche E.S."/>
            <person name="Kuty Everett G.F."/>
        </authorList>
    </citation>
    <scope>NUCLEOTIDE SEQUENCE [LARGE SCALE GENOMIC DNA]</scope>
</reference>
<evidence type="ECO:0000313" key="2">
    <source>
        <dbReference type="EMBL" id="AKU43526.1"/>
    </source>
</evidence>
<name>A0A0K1LLZ6_9CAUD</name>
<proteinExistence type="predicted"/>
<gene>
    <name evidence="2" type="ORF">CPT_Sansa122</name>
    <name evidence="1" type="ORF">CPT_Sansa7</name>
</gene>
<dbReference type="EMBL" id="KT001913">
    <property type="protein sequence ID" value="AKU43411.1"/>
    <property type="molecule type" value="Genomic_DNA"/>
</dbReference>
<dbReference type="Proteomes" id="UP000225322">
    <property type="component" value="Segment"/>
</dbReference>
<evidence type="ECO:0000313" key="3">
    <source>
        <dbReference type="Proteomes" id="UP000225322"/>
    </source>
</evidence>
<organism evidence="2 3">
    <name type="scientific">Caulobacter phage Sansa</name>
    <dbReference type="NCBI Taxonomy" id="1675600"/>
    <lineage>
        <taxon>Viruses</taxon>
        <taxon>Duplodnaviria</taxon>
        <taxon>Heunggongvirae</taxon>
        <taxon>Uroviricota</taxon>
        <taxon>Caudoviricetes</taxon>
        <taxon>Sansavirus</taxon>
        <taxon>Sansavirus sansa</taxon>
        <taxon>Caulobacter virus Sansa</taxon>
    </lineage>
</organism>
<protein>
    <submittedName>
        <fullName evidence="2">Uncharacterized protein</fullName>
    </submittedName>
</protein>